<comment type="caution">
    <text evidence="2">The sequence shown here is derived from an EMBL/GenBank/DDBJ whole genome shotgun (WGS) entry which is preliminary data.</text>
</comment>
<dbReference type="InterPro" id="IPR005135">
    <property type="entry name" value="Endo/exonuclease/phosphatase"/>
</dbReference>
<protein>
    <submittedName>
        <fullName evidence="2">Endonuclease/exonuclease/phosphatase family protein</fullName>
    </submittedName>
</protein>
<keyword evidence="3" id="KW-1185">Reference proteome</keyword>
<dbReference type="Proteomes" id="UP001211894">
    <property type="component" value="Unassembled WGS sequence"/>
</dbReference>
<proteinExistence type="predicted"/>
<sequence>MKITIMTFNIHHGKGIDKRLDLERIADIIAKSDADIIGLNEVDKHFSKRSGYQDQINFLAERLRMNHAFSPSLSKPSKDAPTERQYGNGLLTRFPIITVKNHLLSFGPKFHEGRSVLETVVQIGKKRLFIFVTHLSLNPLFHRKQTDFIIERMKQLDEPVIVLGDWNMNPNSRGWTRMAEKLGDSWNQAGAGQGFTYPSQRPRKRLDYIFASPCLHIVNTEVINLNPQASDHLPVKSVMIL</sequence>
<dbReference type="SUPFAM" id="SSF56219">
    <property type="entry name" value="DNase I-like"/>
    <property type="match status" value="1"/>
</dbReference>
<evidence type="ECO:0000313" key="2">
    <source>
        <dbReference type="EMBL" id="MDA7027973.1"/>
    </source>
</evidence>
<keyword evidence="2" id="KW-0378">Hydrolase</keyword>
<reference evidence="2 3" key="1">
    <citation type="submission" date="2023-01" db="EMBL/GenBank/DDBJ databases">
        <title>Bacillus changyiensis sp. nov., isolated from a coastal deposit.</title>
        <authorList>
            <person name="Xiao G."/>
            <person name="Lai Q."/>
            <person name="Hu Z."/>
            <person name="Shao Z."/>
        </authorList>
    </citation>
    <scope>NUCLEOTIDE SEQUENCE [LARGE SCALE GENOMIC DNA]</scope>
    <source>
        <strain evidence="2 3">CLL-7-23</strain>
    </source>
</reference>
<dbReference type="InterPro" id="IPR036691">
    <property type="entry name" value="Endo/exonu/phosph_ase_sf"/>
</dbReference>
<dbReference type="PANTHER" id="PTHR14859:SF15">
    <property type="entry name" value="ENDONUCLEASE_EXONUCLEASE_PHOSPHATASE DOMAIN-CONTAINING PROTEIN"/>
    <property type="match status" value="1"/>
</dbReference>
<evidence type="ECO:0000313" key="3">
    <source>
        <dbReference type="Proteomes" id="UP001211894"/>
    </source>
</evidence>
<dbReference type="EMBL" id="JAQKAB010000011">
    <property type="protein sequence ID" value="MDA7027973.1"/>
    <property type="molecule type" value="Genomic_DNA"/>
</dbReference>
<name>A0ABT4X6S9_9BACI</name>
<keyword evidence="2" id="KW-0540">Nuclease</keyword>
<dbReference type="RefSeq" id="WP_271341790.1">
    <property type="nucleotide sequence ID" value="NZ_JAQKAB010000011.1"/>
</dbReference>
<dbReference type="Pfam" id="PF03372">
    <property type="entry name" value="Exo_endo_phos"/>
    <property type="match status" value="1"/>
</dbReference>
<keyword evidence="2" id="KW-0255">Endonuclease</keyword>
<dbReference type="PANTHER" id="PTHR14859">
    <property type="entry name" value="CALCOFLUOR WHITE HYPERSENSITIVE PROTEIN PRECURSOR"/>
    <property type="match status" value="1"/>
</dbReference>
<dbReference type="Gene3D" id="3.60.10.10">
    <property type="entry name" value="Endonuclease/exonuclease/phosphatase"/>
    <property type="match status" value="1"/>
</dbReference>
<dbReference type="GO" id="GO:0004519">
    <property type="term" value="F:endonuclease activity"/>
    <property type="evidence" value="ECO:0007669"/>
    <property type="project" value="UniProtKB-KW"/>
</dbReference>
<feature type="domain" description="Endonuclease/exonuclease/phosphatase" evidence="1">
    <location>
        <begin position="6"/>
        <end position="232"/>
    </location>
</feature>
<evidence type="ECO:0000259" key="1">
    <source>
        <dbReference type="Pfam" id="PF03372"/>
    </source>
</evidence>
<gene>
    <name evidence="2" type="ORF">PJ311_15470</name>
</gene>
<accession>A0ABT4X6S9</accession>
<dbReference type="InterPro" id="IPR051916">
    <property type="entry name" value="GPI-anchor_lipid_remodeler"/>
</dbReference>
<organism evidence="2 3">
    <name type="scientific">Bacillus changyiensis</name>
    <dbReference type="NCBI Taxonomy" id="3004103"/>
    <lineage>
        <taxon>Bacteria</taxon>
        <taxon>Bacillati</taxon>
        <taxon>Bacillota</taxon>
        <taxon>Bacilli</taxon>
        <taxon>Bacillales</taxon>
        <taxon>Bacillaceae</taxon>
        <taxon>Bacillus</taxon>
    </lineage>
</organism>